<name>A0A2I8F3L5_9BURK</name>
<feature type="domain" description="PRC-barrel" evidence="1">
    <location>
        <begin position="5"/>
        <end position="72"/>
    </location>
</feature>
<dbReference type="SUPFAM" id="SSF50346">
    <property type="entry name" value="PRC-barrel domain"/>
    <property type="match status" value="2"/>
</dbReference>
<dbReference type="OrthoDB" id="9793882at2"/>
<evidence type="ECO:0000313" key="2">
    <source>
        <dbReference type="EMBL" id="AUT66329.1"/>
    </source>
</evidence>
<dbReference type="Gene3D" id="3.90.50.10">
    <property type="entry name" value="Photosynthetic Reaction Center, subunit H, domain 2"/>
    <property type="match status" value="2"/>
</dbReference>
<organism evidence="2 3">
    <name type="scientific">Paraburkholderia terrae</name>
    <dbReference type="NCBI Taxonomy" id="311230"/>
    <lineage>
        <taxon>Bacteria</taxon>
        <taxon>Pseudomonadati</taxon>
        <taxon>Pseudomonadota</taxon>
        <taxon>Betaproteobacteria</taxon>
        <taxon>Burkholderiales</taxon>
        <taxon>Burkholderiaceae</taxon>
        <taxon>Paraburkholderia</taxon>
    </lineage>
</organism>
<dbReference type="RefSeq" id="WP_042312074.1">
    <property type="nucleotide sequence ID" value="NZ_CP026114.1"/>
</dbReference>
<evidence type="ECO:0000259" key="1">
    <source>
        <dbReference type="Pfam" id="PF05239"/>
    </source>
</evidence>
<dbReference type="InterPro" id="IPR014747">
    <property type="entry name" value="Bac_photo_RC_H_C"/>
</dbReference>
<protein>
    <submittedName>
        <fullName evidence="2">Photosystem reaction center subunit H</fullName>
    </submittedName>
</protein>
<dbReference type="GO" id="GO:0019684">
    <property type="term" value="P:photosynthesis, light reaction"/>
    <property type="evidence" value="ECO:0007669"/>
    <property type="project" value="InterPro"/>
</dbReference>
<dbReference type="Pfam" id="PF05239">
    <property type="entry name" value="PRC"/>
    <property type="match status" value="1"/>
</dbReference>
<dbReference type="EMBL" id="CP026114">
    <property type="protein sequence ID" value="AUT66329.1"/>
    <property type="molecule type" value="Genomic_DNA"/>
</dbReference>
<accession>A0A2I8F3L5</accession>
<dbReference type="InterPro" id="IPR011033">
    <property type="entry name" value="PRC_barrel-like_sf"/>
</dbReference>
<reference evidence="2 3" key="1">
    <citation type="submission" date="2018-01" db="EMBL/GenBank/DDBJ databases">
        <title>Species boundaries and ecological features among Paraburkholderia terrae DSMZ17804T, P. hospita DSMZ17164T and P. caribensis DSMZ13236T.</title>
        <authorList>
            <person name="Pratama A.A."/>
        </authorList>
    </citation>
    <scope>NUCLEOTIDE SEQUENCE [LARGE SCALE GENOMIC DNA]</scope>
    <source>
        <strain evidence="2 3">DSM 17804</strain>
    </source>
</reference>
<dbReference type="KEGG" id="pter:C2L65_42140"/>
<dbReference type="AlphaFoldDB" id="A0A2I8F3L5"/>
<sequence length="257" mass="29336">MLRSIKSLHGCTVAARDGDIGSVDEVYFDDEAWGVRYLVVDTGNWMHERQVLISPYSVKHMDRESGTVHVHLTRQEVRDSPNIDTHKPVSRQHETEYLLYYGYPTYWGGPNLWGMGAYPAFDVKDVSPDPASEALPRLDLDADQVPADVHLHSTNAVEGYHIEVADGSIGHVSGFIFDDVAWVIRYLTVDTRNWWPGGKEVLVATRWIDLIDWVGSTVSTRLSRDAIKNSPEYDDSVPFSRDYEKRLHEFHGRDGYW</sequence>
<evidence type="ECO:0000313" key="3">
    <source>
        <dbReference type="Proteomes" id="UP000243502"/>
    </source>
</evidence>
<dbReference type="GO" id="GO:0030077">
    <property type="term" value="C:plasma membrane light-harvesting complex"/>
    <property type="evidence" value="ECO:0007669"/>
    <property type="project" value="InterPro"/>
</dbReference>
<dbReference type="Proteomes" id="UP000243502">
    <property type="component" value="Chromosome 4"/>
</dbReference>
<gene>
    <name evidence="2" type="ORF">C2L65_42140</name>
</gene>
<dbReference type="InterPro" id="IPR027275">
    <property type="entry name" value="PRC-brl_dom"/>
</dbReference>
<proteinExistence type="predicted"/>